<dbReference type="HOGENOM" id="CLU_598737_0_0_1"/>
<dbReference type="Proteomes" id="UP000008064">
    <property type="component" value="Unassembled WGS sequence"/>
</dbReference>
<dbReference type="KEGG" id="sla:SERLADRAFT_439406"/>
<proteinExistence type="predicted"/>
<evidence type="ECO:0000259" key="3">
    <source>
        <dbReference type="Pfam" id="PF03184"/>
    </source>
</evidence>
<evidence type="ECO:0000313" key="4">
    <source>
        <dbReference type="EMBL" id="EGO24099.1"/>
    </source>
</evidence>
<evidence type="ECO:0000256" key="2">
    <source>
        <dbReference type="SAM" id="MobiDB-lite"/>
    </source>
</evidence>
<dbReference type="InterPro" id="IPR004875">
    <property type="entry name" value="DDE_SF_endonuclease_dom"/>
</dbReference>
<feature type="compositionally biased region" description="Low complexity" evidence="2">
    <location>
        <begin position="162"/>
        <end position="179"/>
    </location>
</feature>
<evidence type="ECO:0000256" key="1">
    <source>
        <dbReference type="SAM" id="Coils"/>
    </source>
</evidence>
<accession>F8P032</accession>
<dbReference type="GeneID" id="18815189"/>
<dbReference type="EMBL" id="GL945435">
    <property type="protein sequence ID" value="EGO24099.1"/>
    <property type="molecule type" value="Genomic_DNA"/>
</dbReference>
<dbReference type="RefSeq" id="XP_007319861.1">
    <property type="nucleotide sequence ID" value="XM_007319799.1"/>
</dbReference>
<dbReference type="Pfam" id="PF03184">
    <property type="entry name" value="DDE_1"/>
    <property type="match status" value="1"/>
</dbReference>
<protein>
    <recommendedName>
        <fullName evidence="3">DDE-1 domain-containing protein</fullName>
    </recommendedName>
</protein>
<feature type="region of interest" description="Disordered" evidence="2">
    <location>
        <begin position="128"/>
        <end position="179"/>
    </location>
</feature>
<feature type="coiled-coil region" evidence="1">
    <location>
        <begin position="306"/>
        <end position="335"/>
    </location>
</feature>
<name>F8P032_SERL9</name>
<feature type="region of interest" description="Disordered" evidence="2">
    <location>
        <begin position="203"/>
        <end position="230"/>
    </location>
</feature>
<dbReference type="GO" id="GO:0003676">
    <property type="term" value="F:nucleic acid binding"/>
    <property type="evidence" value="ECO:0007669"/>
    <property type="project" value="InterPro"/>
</dbReference>
<sequence length="457" mass="50093">MDMIMLAVENNIQLLCIPPHTTHRLQPLDVGVFGPLQKAWEYWEARKSAFTTNTVLQAWHKSGLCPFNPNIFSAVNYAPSVSTSTIKHAPAFYPDTFSEGWVDGPSSDDPDFIPDDEEQLCEPTIVGHTDCHEHDSDSSSEGMGNVDDGSETSSGEPDDDGNGSSNNSNSNNSNSTELSSSGIRAWLQVSQDALPLEDISHCTRLSQSQSSRNTAQSPSPANSRSATPAAMSIPLQPTLLLMLMSKKLLIEKIHKLSMQLREAWWEWDMMQRPRKLAHLKDKLSRMKGKGKKRKGLHVHAKLLTSAELHERHMAEEEERREKARKEEEAKALKAAKTAEHQAQMARLNGTKVFTGALGSKAKPDLQLIAAALSLSVNGKKQEVLDQIKDHFEAHPDLKRNARFAGLFGTHAQRQAAAPPSAPTTSFSLPSGSGISMLVVVSITAPHGLSPSVLAWYS</sequence>
<keyword evidence="1" id="KW-0175">Coiled coil</keyword>
<dbReference type="OrthoDB" id="3265672at2759"/>
<organism>
    <name type="scientific">Serpula lacrymans var. lacrymans (strain S7.9)</name>
    <name type="common">Dry rot fungus</name>
    <dbReference type="NCBI Taxonomy" id="578457"/>
    <lineage>
        <taxon>Eukaryota</taxon>
        <taxon>Fungi</taxon>
        <taxon>Dikarya</taxon>
        <taxon>Basidiomycota</taxon>
        <taxon>Agaricomycotina</taxon>
        <taxon>Agaricomycetes</taxon>
        <taxon>Agaricomycetidae</taxon>
        <taxon>Boletales</taxon>
        <taxon>Coniophorineae</taxon>
        <taxon>Serpulaceae</taxon>
        <taxon>Serpula</taxon>
    </lineage>
</organism>
<feature type="compositionally biased region" description="Polar residues" evidence="2">
    <location>
        <begin position="203"/>
        <end position="226"/>
    </location>
</feature>
<gene>
    <name evidence="4" type="ORF">SERLADRAFT_439406</name>
</gene>
<dbReference type="AlphaFoldDB" id="F8P032"/>
<reference evidence="4" key="1">
    <citation type="submission" date="2011-04" db="EMBL/GenBank/DDBJ databases">
        <title>Evolution of plant cell wall degrading machinery underlies the functional diversity of forest fungi.</title>
        <authorList>
            <consortium name="US DOE Joint Genome Institute (JGI-PGF)"/>
            <person name="Eastwood D.C."/>
            <person name="Floudas D."/>
            <person name="Binder M."/>
            <person name="Majcherczyk A."/>
            <person name="Schneider P."/>
            <person name="Aerts A."/>
            <person name="Asiegbu F.O."/>
            <person name="Baker S.E."/>
            <person name="Barry K."/>
            <person name="Bendiksby M."/>
            <person name="Blumentritt M."/>
            <person name="Coutinho P.M."/>
            <person name="Cullen D."/>
            <person name="Cullen D."/>
            <person name="Gathman A."/>
            <person name="Goodell B."/>
            <person name="Henrissat B."/>
            <person name="Ihrmark K."/>
            <person name="Kauserud H."/>
            <person name="Kohler A."/>
            <person name="LaButti K."/>
            <person name="Lapidus A."/>
            <person name="Lavin J.L."/>
            <person name="Lee Y.-H."/>
            <person name="Lindquist E."/>
            <person name="Lilly W."/>
            <person name="Lucas S."/>
            <person name="Morin E."/>
            <person name="Murat C."/>
            <person name="Oguiza J.A."/>
            <person name="Park J."/>
            <person name="Pisabarro A.G."/>
            <person name="Riley R."/>
            <person name="Rosling A."/>
            <person name="Salamov A."/>
            <person name="Schmidt O."/>
            <person name="Schmutz J."/>
            <person name="Skrede I."/>
            <person name="Stenlid J."/>
            <person name="Wiebenga A."/>
            <person name="Xie X."/>
            <person name="Kues U."/>
            <person name="Hibbett D.S."/>
            <person name="Hoffmeister D."/>
            <person name="Hogberg N."/>
            <person name="Martin F."/>
            <person name="Grigoriev I.V."/>
            <person name="Watkinson S.C."/>
        </authorList>
    </citation>
    <scope>NUCLEOTIDE SEQUENCE</scope>
    <source>
        <strain evidence="4">S7.9</strain>
    </source>
</reference>
<feature type="domain" description="DDE-1" evidence="3">
    <location>
        <begin position="8"/>
        <end position="71"/>
    </location>
</feature>